<dbReference type="Gene3D" id="2.60.120.260">
    <property type="entry name" value="Galactose-binding domain-like"/>
    <property type="match status" value="2"/>
</dbReference>
<keyword evidence="2" id="KW-0732">Signal</keyword>
<protein>
    <recommendedName>
        <fullName evidence="3">GH16 domain-containing protein</fullName>
    </recommendedName>
</protein>
<dbReference type="Gene3D" id="2.60.120.200">
    <property type="match status" value="1"/>
</dbReference>
<dbReference type="SUPFAM" id="SSF49899">
    <property type="entry name" value="Concanavalin A-like lectins/glucanases"/>
    <property type="match status" value="1"/>
</dbReference>
<dbReference type="GO" id="GO:0004553">
    <property type="term" value="F:hydrolase activity, hydrolyzing O-glycosyl compounds"/>
    <property type="evidence" value="ECO:0007669"/>
    <property type="project" value="InterPro"/>
</dbReference>
<dbReference type="Pfam" id="PF00722">
    <property type="entry name" value="Glyco_hydro_16"/>
    <property type="match status" value="1"/>
</dbReference>
<evidence type="ECO:0000313" key="5">
    <source>
        <dbReference type="Proteomes" id="UP000751190"/>
    </source>
</evidence>
<feature type="signal peptide" evidence="2">
    <location>
        <begin position="1"/>
        <end position="21"/>
    </location>
</feature>
<accession>A0A8J5XSH2</accession>
<feature type="chain" id="PRO_5035197860" description="GH16 domain-containing protein" evidence="2">
    <location>
        <begin position="22"/>
        <end position="709"/>
    </location>
</feature>
<reference evidence="4" key="1">
    <citation type="submission" date="2021-05" db="EMBL/GenBank/DDBJ databases">
        <title>The genome of the haptophyte Pavlova lutheri (Diacronema luteri, Pavlovales) - a model for lipid biosynthesis in eukaryotic algae.</title>
        <authorList>
            <person name="Hulatt C.J."/>
            <person name="Posewitz M.C."/>
        </authorList>
    </citation>
    <scope>NUCLEOTIDE SEQUENCE</scope>
    <source>
        <strain evidence="4">NIVA-4/92</strain>
    </source>
</reference>
<organism evidence="4 5">
    <name type="scientific">Diacronema lutheri</name>
    <name type="common">Unicellular marine alga</name>
    <name type="synonym">Monochrysis lutheri</name>
    <dbReference type="NCBI Taxonomy" id="2081491"/>
    <lineage>
        <taxon>Eukaryota</taxon>
        <taxon>Haptista</taxon>
        <taxon>Haptophyta</taxon>
        <taxon>Pavlovophyceae</taxon>
        <taxon>Pavlovales</taxon>
        <taxon>Pavlovaceae</taxon>
        <taxon>Diacronema</taxon>
    </lineage>
</organism>
<dbReference type="PANTHER" id="PTHR10963:SF55">
    <property type="entry name" value="GLYCOSIDE HYDROLASE FAMILY 16 PROTEIN"/>
    <property type="match status" value="1"/>
</dbReference>
<evidence type="ECO:0000259" key="3">
    <source>
        <dbReference type="PROSITE" id="PS51762"/>
    </source>
</evidence>
<dbReference type="InterPro" id="IPR000757">
    <property type="entry name" value="Beta-glucanase-like"/>
</dbReference>
<comment type="similarity">
    <text evidence="1">Belongs to the glycosyl hydrolase 16 family.</text>
</comment>
<evidence type="ECO:0000256" key="2">
    <source>
        <dbReference type="SAM" id="SignalP"/>
    </source>
</evidence>
<comment type="caution">
    <text evidence="4">The sequence shown here is derived from an EMBL/GenBank/DDBJ whole genome shotgun (WGS) entry which is preliminary data.</text>
</comment>
<proteinExistence type="inferred from homology"/>
<evidence type="ECO:0000256" key="1">
    <source>
        <dbReference type="ARBA" id="ARBA00006865"/>
    </source>
</evidence>
<dbReference type="GO" id="GO:0005975">
    <property type="term" value="P:carbohydrate metabolic process"/>
    <property type="evidence" value="ECO:0007669"/>
    <property type="project" value="InterPro"/>
</dbReference>
<evidence type="ECO:0000313" key="4">
    <source>
        <dbReference type="EMBL" id="KAG8465739.1"/>
    </source>
</evidence>
<dbReference type="PROSITE" id="PS51762">
    <property type="entry name" value="GH16_2"/>
    <property type="match status" value="1"/>
</dbReference>
<name>A0A8J5XSH2_DIALT</name>
<sequence length="709" mass="74150">MPCVVAGAVVLFLLGVRNAAAEACFEIDAQPFPKTCAWSGAEILAAPAFKTQAVLATTSTPWRRWEATAGSMGFSADGISGSATLTIPASPLQEVWHAQLIQDVSLASGESYELCVRASSTLPGGTMQLSVDAGEPTYASAGGAPRAWLSLPSAGVTGVACFPFALPAGGASYSGRAVLDLGWSLGELSVCEVSLTQCGPSVPSPAPTPAPACTGAAADPWASGSLVECCAGLEPCLAEWNGDGRHWYRCLASCSVGTLGAPGELVWSDEFDAAEADGRPLAAKWGYDLGGGGWGNQELQHYTDRVANAAVAAGALTITARCEQYDGSKYTSARLVTRAKGDWRAGHRVDVRAKVPVGVGSWPAIWMLPTDWAYGRWPNSGELDVMEAVGCDRGVFHGSAHTSAFNWMANTQKTGSVAASADGWHVFSMVWTDDDVTWYIDGLVFYTFVRPKPGGWREWPFDQRFHLLLNVAVGGSWGGYCLGGVAPSCTDSAQFGTPQQLVVDYRRFTTDSSPWRVWELARDRITAVETTGGVAFRVDGAPLQEVWHAQLIQDVSLAAGESYELCVRASSTLPGGTMQLSVDAGEPTYASAGGAPRAWLSLPSAGVTGVACFSFALPAGGASYSGRAVLDLGWSLGELSVCEVSLTQCGPSVPSPVPKPAPACTGAAADPWASGSLVECCAGLEPCLAEWNGDGRHWYRCLASCSAPL</sequence>
<dbReference type="AlphaFoldDB" id="A0A8J5XSH2"/>
<dbReference type="PANTHER" id="PTHR10963">
    <property type="entry name" value="GLYCOSYL HYDROLASE-RELATED"/>
    <property type="match status" value="1"/>
</dbReference>
<dbReference type="EMBL" id="JAGTXO010000009">
    <property type="protein sequence ID" value="KAG8465739.1"/>
    <property type="molecule type" value="Genomic_DNA"/>
</dbReference>
<feature type="domain" description="GH16" evidence="3">
    <location>
        <begin position="238"/>
        <end position="514"/>
    </location>
</feature>
<dbReference type="OrthoDB" id="4781at2759"/>
<dbReference type="CDD" id="cd08023">
    <property type="entry name" value="GH16_laminarinase_like"/>
    <property type="match status" value="1"/>
</dbReference>
<dbReference type="Proteomes" id="UP000751190">
    <property type="component" value="Unassembled WGS sequence"/>
</dbReference>
<gene>
    <name evidence="4" type="ORF">KFE25_005309</name>
</gene>
<keyword evidence="5" id="KW-1185">Reference proteome</keyword>
<dbReference type="InterPro" id="IPR013320">
    <property type="entry name" value="ConA-like_dom_sf"/>
</dbReference>
<dbReference type="InterPro" id="IPR050546">
    <property type="entry name" value="Glycosyl_Hydrlase_16"/>
</dbReference>